<dbReference type="RefSeq" id="WP_302928853.1">
    <property type="nucleotide sequence ID" value="NZ_JAJEPW010000022.1"/>
</dbReference>
<gene>
    <name evidence="2" type="ORF">LKD37_08625</name>
</gene>
<protein>
    <submittedName>
        <fullName evidence="2">Helix-turn-helix domain-containing protein</fullName>
    </submittedName>
</protein>
<organism evidence="2 3">
    <name type="scientific">Brotocaccenecus cirricatena</name>
    <dbReference type="NCBI Taxonomy" id="3064195"/>
    <lineage>
        <taxon>Bacteria</taxon>
        <taxon>Bacillati</taxon>
        <taxon>Bacillota</taxon>
        <taxon>Clostridia</taxon>
        <taxon>Eubacteriales</taxon>
        <taxon>Oscillospiraceae</taxon>
        <taxon>Brotocaccenecus</taxon>
    </lineage>
</organism>
<sequence length="392" mass="44518">MKEPYSAGAAAVGLRLRQQRLKRGWSQEGLCRDICAASYLSKIEQGQVQAAPELLELLFRRLELPWYGESLPELERLVEHRYECLLDGDKEGFRDSREIFAHALDRLLSSPLAADGLVLDAMDRNDPTEIPPALEPYLDRRQLAILRVVQDRDVEAVRLLPEAYCYLMAGIAGYEQGSDYTGAMALLQQGYDLAARDGRVRLMLECRMFMGSLCCNQLDLGGMEAHYQAAERMARALGREDDLRSMAYNRAASQVECGRYQEAYGYFAALEHPRVMELHKLAVCCEGLGRTREALDALDRAETAPEEYPDRALCMQLCAVVKMRLRNPDYLRDPAYGQALLAAFDRCRRELPIGYAAFHLPRVLEWLTAGRQYKQAYELLRVFPIKLPNLPV</sequence>
<dbReference type="SUPFAM" id="SSF48452">
    <property type="entry name" value="TPR-like"/>
    <property type="match status" value="1"/>
</dbReference>
<accession>A0AAE3DFE3</accession>
<dbReference type="Proteomes" id="UP001199319">
    <property type="component" value="Unassembled WGS sequence"/>
</dbReference>
<keyword evidence="3" id="KW-1185">Reference proteome</keyword>
<dbReference type="CDD" id="cd00093">
    <property type="entry name" value="HTH_XRE"/>
    <property type="match status" value="1"/>
</dbReference>
<dbReference type="Pfam" id="PF13560">
    <property type="entry name" value="HTH_31"/>
    <property type="match status" value="1"/>
</dbReference>
<reference evidence="2" key="1">
    <citation type="submission" date="2021-10" db="EMBL/GenBank/DDBJ databases">
        <title>Anaerobic single-cell dispensing facilitates the cultivation of human gut bacteria.</title>
        <authorList>
            <person name="Afrizal A."/>
        </authorList>
    </citation>
    <scope>NUCLEOTIDE SEQUENCE</scope>
    <source>
        <strain evidence="2">CLA-AA-H272</strain>
    </source>
</reference>
<evidence type="ECO:0000313" key="3">
    <source>
        <dbReference type="Proteomes" id="UP001199319"/>
    </source>
</evidence>
<dbReference type="EMBL" id="JAJEPW010000022">
    <property type="protein sequence ID" value="MCC2129576.1"/>
    <property type="molecule type" value="Genomic_DNA"/>
</dbReference>
<dbReference type="PROSITE" id="PS50943">
    <property type="entry name" value="HTH_CROC1"/>
    <property type="match status" value="1"/>
</dbReference>
<feature type="domain" description="HTH cro/C1-type" evidence="1">
    <location>
        <begin position="16"/>
        <end position="58"/>
    </location>
</feature>
<dbReference type="AlphaFoldDB" id="A0AAE3DFE3"/>
<dbReference type="SUPFAM" id="SSF47413">
    <property type="entry name" value="lambda repressor-like DNA-binding domains"/>
    <property type="match status" value="1"/>
</dbReference>
<dbReference type="InterPro" id="IPR001387">
    <property type="entry name" value="Cro/C1-type_HTH"/>
</dbReference>
<evidence type="ECO:0000313" key="2">
    <source>
        <dbReference type="EMBL" id="MCC2129576.1"/>
    </source>
</evidence>
<proteinExistence type="predicted"/>
<dbReference type="Gene3D" id="1.25.40.10">
    <property type="entry name" value="Tetratricopeptide repeat domain"/>
    <property type="match status" value="2"/>
</dbReference>
<comment type="caution">
    <text evidence="2">The sequence shown here is derived from an EMBL/GenBank/DDBJ whole genome shotgun (WGS) entry which is preliminary data.</text>
</comment>
<dbReference type="InterPro" id="IPR010982">
    <property type="entry name" value="Lambda_DNA-bd_dom_sf"/>
</dbReference>
<evidence type="ECO:0000259" key="1">
    <source>
        <dbReference type="PROSITE" id="PS50943"/>
    </source>
</evidence>
<name>A0AAE3DFE3_9FIRM</name>
<dbReference type="GO" id="GO:0003677">
    <property type="term" value="F:DNA binding"/>
    <property type="evidence" value="ECO:0007669"/>
    <property type="project" value="InterPro"/>
</dbReference>
<dbReference type="SMART" id="SM00530">
    <property type="entry name" value="HTH_XRE"/>
    <property type="match status" value="1"/>
</dbReference>
<dbReference type="InterPro" id="IPR011990">
    <property type="entry name" value="TPR-like_helical_dom_sf"/>
</dbReference>